<keyword evidence="2" id="KW-1185">Reference proteome</keyword>
<comment type="caution">
    <text evidence="1">The sequence shown here is derived from an EMBL/GenBank/DDBJ whole genome shotgun (WGS) entry which is preliminary data.</text>
</comment>
<dbReference type="EMBL" id="VYKL01000019">
    <property type="protein sequence ID" value="KAA9023591.1"/>
    <property type="molecule type" value="Genomic_DNA"/>
</dbReference>
<accession>A0A5J5HQY0</accession>
<dbReference type="AlphaFoldDB" id="A0A5J5HQY0"/>
<name>A0A5J5HQY0_9BACI</name>
<gene>
    <name evidence="1" type="ORF">F4V44_13085</name>
</gene>
<protein>
    <submittedName>
        <fullName evidence="1">Uncharacterized protein</fullName>
    </submittedName>
</protein>
<organism evidence="1 2">
    <name type="scientific">Niallia endozanthoxylica</name>
    <dbReference type="NCBI Taxonomy" id="2036016"/>
    <lineage>
        <taxon>Bacteria</taxon>
        <taxon>Bacillati</taxon>
        <taxon>Bacillota</taxon>
        <taxon>Bacilli</taxon>
        <taxon>Bacillales</taxon>
        <taxon>Bacillaceae</taxon>
        <taxon>Niallia</taxon>
    </lineage>
</organism>
<sequence length="59" mass="7122">MKNEDKHYIYYTSIGTSENQDEFLLELFTCSENDEEHIVPETVIHNFDELITFFENMEQ</sequence>
<dbReference type="RefSeq" id="WP_150440468.1">
    <property type="nucleotide sequence ID" value="NZ_VYKL01000019.1"/>
</dbReference>
<reference evidence="1 2" key="1">
    <citation type="submission" date="2019-09" db="EMBL/GenBank/DDBJ databases">
        <title>Whole genome sequences of isolates from the Mars Exploration Rovers.</title>
        <authorList>
            <person name="Seuylemezian A."/>
            <person name="Vaishampayan P."/>
        </authorList>
    </citation>
    <scope>NUCLEOTIDE SEQUENCE [LARGE SCALE GENOMIC DNA]</scope>
    <source>
        <strain evidence="1 2">MER_TA_151</strain>
    </source>
</reference>
<evidence type="ECO:0000313" key="2">
    <source>
        <dbReference type="Proteomes" id="UP000326671"/>
    </source>
</evidence>
<dbReference type="Proteomes" id="UP000326671">
    <property type="component" value="Unassembled WGS sequence"/>
</dbReference>
<proteinExistence type="predicted"/>
<evidence type="ECO:0000313" key="1">
    <source>
        <dbReference type="EMBL" id="KAA9023591.1"/>
    </source>
</evidence>
<dbReference type="OrthoDB" id="2940848at2"/>